<keyword evidence="4 9" id="KW-0812">Transmembrane</keyword>
<dbReference type="NCBIfam" id="TIGR00836">
    <property type="entry name" value="amt"/>
    <property type="match status" value="1"/>
</dbReference>
<evidence type="ECO:0000256" key="1">
    <source>
        <dbReference type="ARBA" id="ARBA00004141"/>
    </source>
</evidence>
<evidence type="ECO:0000256" key="7">
    <source>
        <dbReference type="ARBA" id="ARBA00023177"/>
    </source>
</evidence>
<comment type="caution">
    <text evidence="11">The sequence shown here is derived from an EMBL/GenBank/DDBJ whole genome shotgun (WGS) entry which is preliminary data.</text>
</comment>
<organism evidence="11 12">
    <name type="scientific">Actinotalea lenta</name>
    <dbReference type="NCBI Taxonomy" id="3064654"/>
    <lineage>
        <taxon>Bacteria</taxon>
        <taxon>Bacillati</taxon>
        <taxon>Actinomycetota</taxon>
        <taxon>Actinomycetes</taxon>
        <taxon>Micrococcales</taxon>
        <taxon>Cellulomonadaceae</taxon>
        <taxon>Actinotalea</taxon>
    </lineage>
</organism>
<dbReference type="PROSITE" id="PS01219">
    <property type="entry name" value="AMMONIUM_TRANSP"/>
    <property type="match status" value="1"/>
</dbReference>
<keyword evidence="12" id="KW-1185">Reference proteome</keyword>
<name>A0ABT9DE45_9CELL</name>
<feature type="transmembrane region" description="Helical" evidence="9">
    <location>
        <begin position="298"/>
        <end position="315"/>
    </location>
</feature>
<feature type="transmembrane region" description="Helical" evidence="9">
    <location>
        <begin position="134"/>
        <end position="155"/>
    </location>
</feature>
<evidence type="ECO:0000256" key="9">
    <source>
        <dbReference type="RuleBase" id="RU362002"/>
    </source>
</evidence>
<feature type="transmembrane region" description="Helical" evidence="9">
    <location>
        <begin position="368"/>
        <end position="393"/>
    </location>
</feature>
<evidence type="ECO:0000256" key="2">
    <source>
        <dbReference type="ARBA" id="ARBA00005887"/>
    </source>
</evidence>
<keyword evidence="5 9" id="KW-1133">Transmembrane helix</keyword>
<evidence type="ECO:0000256" key="6">
    <source>
        <dbReference type="ARBA" id="ARBA00023136"/>
    </source>
</evidence>
<feature type="transmembrane region" description="Helical" evidence="9">
    <location>
        <begin position="241"/>
        <end position="261"/>
    </location>
</feature>
<dbReference type="InterPro" id="IPR024041">
    <property type="entry name" value="NH4_transpt_AmtB-like_dom"/>
</dbReference>
<keyword evidence="7 9" id="KW-0924">Ammonia transport</keyword>
<evidence type="ECO:0000313" key="12">
    <source>
        <dbReference type="Proteomes" id="UP001232536"/>
    </source>
</evidence>
<dbReference type="PANTHER" id="PTHR43029">
    <property type="entry name" value="AMMONIUM TRANSPORTER MEP2"/>
    <property type="match status" value="1"/>
</dbReference>
<sequence length="432" mass="43571">MDTFVIDPANTAWVLLSAALVLLMTPALALFYGGMVRSKSVLNMMLMSFSALGVVGVVYLLWGYSMSFGSDVGGLVGNPLQLFGVANLADGDPSDLMAGHGVPAYAFLAFQATFAIITVALLSGAVADRLRFSAWLLLTLVWSTLVYFPLAHMVWGGGLLSGAGPIGHLATPMDFAGGSVVEIGAGVAGLVLAVVLGARKGFGKDPMRPHNLPFTMLGAGLLWFGWLGFNAGSAGAADHQAAIAWVNTTAAACTGLLGWLVVERVRDGKATSLGAVSGAVAGLVAATPSSGYVAPPGALVLGLVAGMLGAGAVGLKFRLGYDDSLDLVAVHLVGGLVGTIGIGLFATGPDLLDGARRGLFYGGGLAQLGAQTALALAALAFSAVVTAAIAVALRRVMALRVPAEHEIGGVDLALHGETAYEGIASGRLASGA</sequence>
<accession>A0ABT9DE45</accession>
<dbReference type="Gene3D" id="1.10.3430.10">
    <property type="entry name" value="Ammonium transporter AmtB like domains"/>
    <property type="match status" value="1"/>
</dbReference>
<dbReference type="RefSeq" id="WP_304600952.1">
    <property type="nucleotide sequence ID" value="NZ_JAUQYP010000001.1"/>
</dbReference>
<proteinExistence type="inferred from homology"/>
<keyword evidence="6 9" id="KW-0472">Membrane</keyword>
<dbReference type="InterPro" id="IPR002229">
    <property type="entry name" value="RhesusRHD"/>
</dbReference>
<evidence type="ECO:0000256" key="4">
    <source>
        <dbReference type="ARBA" id="ARBA00022692"/>
    </source>
</evidence>
<evidence type="ECO:0000256" key="5">
    <source>
        <dbReference type="ARBA" id="ARBA00022989"/>
    </source>
</evidence>
<reference evidence="11 12" key="1">
    <citation type="submission" date="2023-07" db="EMBL/GenBank/DDBJ databases">
        <title>Description of novel actinomycetes strains, isolated from tidal flat sediment.</title>
        <authorList>
            <person name="Lu C."/>
        </authorList>
    </citation>
    <scope>NUCLEOTIDE SEQUENCE [LARGE SCALE GENOMIC DNA]</scope>
    <source>
        <strain evidence="11 12">SYSU T00b441</strain>
    </source>
</reference>
<protein>
    <recommendedName>
        <fullName evidence="8 9">Ammonium transporter</fullName>
    </recommendedName>
</protein>
<dbReference type="EMBL" id="JAUQYP010000001">
    <property type="protein sequence ID" value="MDO8107322.1"/>
    <property type="molecule type" value="Genomic_DNA"/>
</dbReference>
<feature type="transmembrane region" description="Helical" evidence="9">
    <location>
        <begin position="175"/>
        <end position="198"/>
    </location>
</feature>
<dbReference type="InterPro" id="IPR001905">
    <property type="entry name" value="Ammonium_transpt"/>
</dbReference>
<dbReference type="Proteomes" id="UP001232536">
    <property type="component" value="Unassembled WGS sequence"/>
</dbReference>
<feature type="transmembrane region" description="Helical" evidence="9">
    <location>
        <begin position="12"/>
        <end position="32"/>
    </location>
</feature>
<keyword evidence="3 9" id="KW-0813">Transport</keyword>
<dbReference type="SUPFAM" id="SSF111352">
    <property type="entry name" value="Ammonium transporter"/>
    <property type="match status" value="1"/>
</dbReference>
<comment type="subcellular location">
    <subcellularLocation>
        <location evidence="9">Cell membrane</location>
        <topology evidence="9">Multi-pass membrane protein</topology>
    </subcellularLocation>
    <subcellularLocation>
        <location evidence="1">Membrane</location>
        <topology evidence="1">Multi-pass membrane protein</topology>
    </subcellularLocation>
</comment>
<dbReference type="InterPro" id="IPR018047">
    <property type="entry name" value="Ammonium_transpt_CS"/>
</dbReference>
<feature type="transmembrane region" description="Helical" evidence="9">
    <location>
        <begin position="327"/>
        <end position="348"/>
    </location>
</feature>
<feature type="transmembrane region" description="Helical" evidence="9">
    <location>
        <begin position="44"/>
        <end position="62"/>
    </location>
</feature>
<dbReference type="PRINTS" id="PR00342">
    <property type="entry name" value="RHESUSRHD"/>
</dbReference>
<evidence type="ECO:0000259" key="10">
    <source>
        <dbReference type="Pfam" id="PF00909"/>
    </source>
</evidence>
<dbReference type="InterPro" id="IPR029020">
    <property type="entry name" value="Ammonium/urea_transptr"/>
</dbReference>
<comment type="similarity">
    <text evidence="2 9">Belongs to the ammonia transporter channel (TC 1.A.11.2) family.</text>
</comment>
<evidence type="ECO:0000313" key="11">
    <source>
        <dbReference type="EMBL" id="MDO8107322.1"/>
    </source>
</evidence>
<dbReference type="Pfam" id="PF00909">
    <property type="entry name" value="Ammonium_transp"/>
    <property type="match status" value="1"/>
</dbReference>
<gene>
    <name evidence="11" type="ORF">Q6348_08960</name>
</gene>
<feature type="domain" description="Ammonium transporter AmtB-like" evidence="10">
    <location>
        <begin position="12"/>
        <end position="420"/>
    </location>
</feature>
<feature type="transmembrane region" description="Helical" evidence="9">
    <location>
        <begin position="273"/>
        <end position="292"/>
    </location>
</feature>
<evidence type="ECO:0000256" key="3">
    <source>
        <dbReference type="ARBA" id="ARBA00022448"/>
    </source>
</evidence>
<feature type="transmembrane region" description="Helical" evidence="9">
    <location>
        <begin position="210"/>
        <end position="229"/>
    </location>
</feature>
<evidence type="ECO:0000256" key="8">
    <source>
        <dbReference type="ARBA" id="ARBA00050025"/>
    </source>
</evidence>
<feature type="transmembrane region" description="Helical" evidence="9">
    <location>
        <begin position="102"/>
        <end position="122"/>
    </location>
</feature>
<dbReference type="PANTHER" id="PTHR43029:SF10">
    <property type="entry name" value="AMMONIUM TRANSPORTER MEP2"/>
    <property type="match status" value="1"/>
</dbReference>